<comment type="caution">
    <text evidence="4">The sequence shown here is derived from an EMBL/GenBank/DDBJ whole genome shotgun (WGS) entry which is preliminary data.</text>
</comment>
<feature type="domain" description="Class II aldolase/adducin N-terminal" evidence="3">
    <location>
        <begin position="10"/>
        <end position="187"/>
    </location>
</feature>
<organism evidence="4 5">
    <name type="scientific">Desulforamulus aquiferis</name>
    <dbReference type="NCBI Taxonomy" id="1397668"/>
    <lineage>
        <taxon>Bacteria</taxon>
        <taxon>Bacillati</taxon>
        <taxon>Bacillota</taxon>
        <taxon>Clostridia</taxon>
        <taxon>Eubacteriales</taxon>
        <taxon>Peptococcaceae</taxon>
        <taxon>Desulforamulus</taxon>
    </lineage>
</organism>
<dbReference type="RefSeq" id="WP_304542329.1">
    <property type="nucleotide sequence ID" value="NZ_JARPTC010000011.1"/>
</dbReference>
<evidence type="ECO:0000313" key="4">
    <source>
        <dbReference type="EMBL" id="MDO7787185.1"/>
    </source>
</evidence>
<evidence type="ECO:0000313" key="5">
    <source>
        <dbReference type="Proteomes" id="UP001172911"/>
    </source>
</evidence>
<keyword evidence="2" id="KW-0456">Lyase</keyword>
<dbReference type="Pfam" id="PF00596">
    <property type="entry name" value="Aldolase_II"/>
    <property type="match status" value="1"/>
</dbReference>
<dbReference type="PANTHER" id="PTHR22789:SF0">
    <property type="entry name" value="3-OXO-TETRONATE 4-PHOSPHATE DECARBOXYLASE-RELATED"/>
    <property type="match status" value="1"/>
</dbReference>
<reference evidence="4" key="2">
    <citation type="submission" date="2023-03" db="EMBL/GenBank/DDBJ databases">
        <authorList>
            <person name="Zhang Z."/>
        </authorList>
    </citation>
    <scope>NUCLEOTIDE SEQUENCE</scope>
    <source>
        <strain evidence="4">DSA</strain>
    </source>
</reference>
<dbReference type="GO" id="GO:0019323">
    <property type="term" value="P:pentose catabolic process"/>
    <property type="evidence" value="ECO:0007669"/>
    <property type="project" value="TreeGrafter"/>
</dbReference>
<name>A0AAW7ZEG2_9FIRM</name>
<accession>A0AAW7ZEG2</accession>
<dbReference type="GO" id="GO:0016832">
    <property type="term" value="F:aldehyde-lyase activity"/>
    <property type="evidence" value="ECO:0007669"/>
    <property type="project" value="TreeGrafter"/>
</dbReference>
<dbReference type="Gene3D" id="3.40.225.10">
    <property type="entry name" value="Class II aldolase/adducin N-terminal domain"/>
    <property type="match status" value="1"/>
</dbReference>
<evidence type="ECO:0000256" key="1">
    <source>
        <dbReference type="ARBA" id="ARBA00022723"/>
    </source>
</evidence>
<dbReference type="InterPro" id="IPR050197">
    <property type="entry name" value="Aldolase_class_II_sugar_metab"/>
</dbReference>
<dbReference type="SMART" id="SM01007">
    <property type="entry name" value="Aldolase_II"/>
    <property type="match status" value="1"/>
</dbReference>
<reference evidence="4" key="1">
    <citation type="journal article" date="2023" name="J. Hazard. Mater.">
        <title>Anaerobic biodegradation of pyrene and benzo[a]pyrene by a new sulfate-reducing Desulforamulus aquiferis strain DSA.</title>
        <authorList>
            <person name="Zhang Z."/>
            <person name="Sun J."/>
            <person name="Gong X."/>
            <person name="Wang C."/>
            <person name="Wang H."/>
        </authorList>
    </citation>
    <scope>NUCLEOTIDE SEQUENCE</scope>
    <source>
        <strain evidence="4">DSA</strain>
    </source>
</reference>
<dbReference type="InterPro" id="IPR036409">
    <property type="entry name" value="Aldolase_II/adducin_N_sf"/>
</dbReference>
<dbReference type="SUPFAM" id="SSF53639">
    <property type="entry name" value="AraD/HMP-PK domain-like"/>
    <property type="match status" value="1"/>
</dbReference>
<evidence type="ECO:0000259" key="3">
    <source>
        <dbReference type="SMART" id="SM01007"/>
    </source>
</evidence>
<protein>
    <submittedName>
        <fullName evidence="4">Class II aldolase/adducin family protein</fullName>
    </submittedName>
</protein>
<gene>
    <name evidence="4" type="ORF">P6N53_08135</name>
</gene>
<dbReference type="GO" id="GO:0046872">
    <property type="term" value="F:metal ion binding"/>
    <property type="evidence" value="ECO:0007669"/>
    <property type="project" value="UniProtKB-KW"/>
</dbReference>
<dbReference type="InterPro" id="IPR001303">
    <property type="entry name" value="Aldolase_II/adducin_N"/>
</dbReference>
<evidence type="ECO:0000256" key="2">
    <source>
        <dbReference type="ARBA" id="ARBA00023239"/>
    </source>
</evidence>
<dbReference type="Proteomes" id="UP001172911">
    <property type="component" value="Unassembled WGS sequence"/>
</dbReference>
<dbReference type="AlphaFoldDB" id="A0AAW7ZEG2"/>
<dbReference type="EMBL" id="JARPTC010000011">
    <property type="protein sequence ID" value="MDO7787185.1"/>
    <property type="molecule type" value="Genomic_DNA"/>
</dbReference>
<dbReference type="GO" id="GO:0005829">
    <property type="term" value="C:cytosol"/>
    <property type="evidence" value="ECO:0007669"/>
    <property type="project" value="TreeGrafter"/>
</dbReference>
<sequence length="218" mass="23313">MEALVVSAKQRIAELGRKMVSSGLVAGTWGNISVFIRQEGLVVVTPSGMDYDKIQAEDMVVVDLDGKLIDGSRKASSETPLHLAIYRARPDVTGVVHTHSEVASSFAVVRQRIEPVVEDAAMLVGGAVEVAEYALPGTEDLAFNVVAALGQRNAVLMANHGLVGVGATLEEAFTVCQVVEKCARIYAWSCLLGTPVLLPDEDIAKLSKVYRSSYGQKK</sequence>
<proteinExistence type="predicted"/>
<dbReference type="PANTHER" id="PTHR22789">
    <property type="entry name" value="FUCULOSE PHOSPHATE ALDOLASE"/>
    <property type="match status" value="1"/>
</dbReference>
<keyword evidence="5" id="KW-1185">Reference proteome</keyword>
<keyword evidence="1" id="KW-0479">Metal-binding</keyword>